<evidence type="ECO:0000256" key="2">
    <source>
        <dbReference type="SAM" id="Phobius"/>
    </source>
</evidence>
<keyword evidence="4" id="KW-1185">Reference proteome</keyword>
<gene>
    <name evidence="3" type="ORF">ACFOZ4_27555</name>
</gene>
<dbReference type="InterPro" id="IPR025445">
    <property type="entry name" value="DUF4191"/>
</dbReference>
<dbReference type="Pfam" id="PF13829">
    <property type="entry name" value="DUF4191"/>
    <property type="match status" value="1"/>
</dbReference>
<feature type="region of interest" description="Disordered" evidence="1">
    <location>
        <begin position="207"/>
        <end position="232"/>
    </location>
</feature>
<keyword evidence="2" id="KW-0812">Transmembrane</keyword>
<feature type="transmembrane region" description="Helical" evidence="2">
    <location>
        <begin position="57"/>
        <end position="77"/>
    </location>
</feature>
<reference evidence="4" key="1">
    <citation type="journal article" date="2019" name="Int. J. Syst. Evol. Microbiol.">
        <title>The Global Catalogue of Microorganisms (GCM) 10K type strain sequencing project: providing services to taxonomists for standard genome sequencing and annotation.</title>
        <authorList>
            <consortium name="The Broad Institute Genomics Platform"/>
            <consortium name="The Broad Institute Genome Sequencing Center for Infectious Disease"/>
            <person name="Wu L."/>
            <person name="Ma J."/>
        </authorList>
    </citation>
    <scope>NUCLEOTIDE SEQUENCE [LARGE SCALE GENOMIC DNA]</scope>
    <source>
        <strain evidence="4">CGMCC 4.7289</strain>
    </source>
</reference>
<sequence length="232" mass="25426">MAKPSEEKVSFGGRLKQIGMVFKFTAKQDKWFVPLVVAAVLIPIAVTVLVVGLTSSWIWIPMGVLVTLLAVLVVLNLRSNTAMMNAIEGQPGAATQILSSLRGNWRTKEQPLAFTVNNDFVHLVLGPAGVVLIGEGEPQRVKPMLGEQKRRLGKVIGQTPLYDIIIGNDEGQVSIRKLRTHVLRLPKNLSGKEINSLDRALTALTARPQMPKGGLPKEFRPPKGAMRQMRGR</sequence>
<evidence type="ECO:0000256" key="1">
    <source>
        <dbReference type="SAM" id="MobiDB-lite"/>
    </source>
</evidence>
<name>A0ABV8LTI9_9ACTN</name>
<proteinExistence type="predicted"/>
<evidence type="ECO:0000313" key="4">
    <source>
        <dbReference type="Proteomes" id="UP001595816"/>
    </source>
</evidence>
<protein>
    <submittedName>
        <fullName evidence="3">DUF4191 domain-containing protein</fullName>
    </submittedName>
</protein>
<dbReference type="EMBL" id="JBHSAY010000015">
    <property type="protein sequence ID" value="MFC4134385.1"/>
    <property type="molecule type" value="Genomic_DNA"/>
</dbReference>
<dbReference type="RefSeq" id="WP_253761456.1">
    <property type="nucleotide sequence ID" value="NZ_JAMZDZ010000001.1"/>
</dbReference>
<comment type="caution">
    <text evidence="3">The sequence shown here is derived from an EMBL/GenBank/DDBJ whole genome shotgun (WGS) entry which is preliminary data.</text>
</comment>
<feature type="transmembrane region" description="Helical" evidence="2">
    <location>
        <begin position="31"/>
        <end position="51"/>
    </location>
</feature>
<organism evidence="3 4">
    <name type="scientific">Hamadaea flava</name>
    <dbReference type="NCBI Taxonomy" id="1742688"/>
    <lineage>
        <taxon>Bacteria</taxon>
        <taxon>Bacillati</taxon>
        <taxon>Actinomycetota</taxon>
        <taxon>Actinomycetes</taxon>
        <taxon>Micromonosporales</taxon>
        <taxon>Micromonosporaceae</taxon>
        <taxon>Hamadaea</taxon>
    </lineage>
</organism>
<evidence type="ECO:0000313" key="3">
    <source>
        <dbReference type="EMBL" id="MFC4134385.1"/>
    </source>
</evidence>
<keyword evidence="2" id="KW-1133">Transmembrane helix</keyword>
<keyword evidence="2" id="KW-0472">Membrane</keyword>
<dbReference type="Proteomes" id="UP001595816">
    <property type="component" value="Unassembled WGS sequence"/>
</dbReference>
<accession>A0ABV8LTI9</accession>